<keyword evidence="2 4" id="KW-0560">Oxidoreductase</keyword>
<dbReference type="InterPro" id="IPR002500">
    <property type="entry name" value="PAPS_reduct_dom"/>
</dbReference>
<reference evidence="6" key="1">
    <citation type="journal article" date="2015" name="Genome Announc.">
        <title>Complete Genome Sequence of the Bacteriochlorophyll b-Producing Photosynthetic Bacterium Blastochloris viridis.</title>
        <authorList>
            <person name="Tsukatani Y."/>
            <person name="Hirose Y."/>
            <person name="Harada J."/>
            <person name="Misawa N."/>
            <person name="Mori K."/>
            <person name="Inoue K."/>
            <person name="Tamiaki H."/>
        </authorList>
    </citation>
    <scope>NUCLEOTIDE SEQUENCE [LARGE SCALE GENOMIC DNA]</scope>
    <source>
        <strain evidence="6">DSM 133</strain>
    </source>
</reference>
<dbReference type="GO" id="GO:0019379">
    <property type="term" value="P:sulfate assimilation, phosphoadenylyl sulfate reduction by phosphoadenylyl-sulfate reductase (thioredoxin)"/>
    <property type="evidence" value="ECO:0007669"/>
    <property type="project" value="UniProtKB-UniRule"/>
</dbReference>
<dbReference type="NCBIfam" id="NF002537">
    <property type="entry name" value="PRK02090.1"/>
    <property type="match status" value="1"/>
</dbReference>
<keyword evidence="4" id="KW-0479">Metal-binding</keyword>
<evidence type="ECO:0000256" key="4">
    <source>
        <dbReference type="HAMAP-Rule" id="MF_00063"/>
    </source>
</evidence>
<evidence type="ECO:0000313" key="7">
    <source>
        <dbReference type="EMBL" id="CUU42488.1"/>
    </source>
</evidence>
<feature type="active site" description="Nucleophile; cysteine thiosulfonate intermediate" evidence="4">
    <location>
        <position position="221"/>
    </location>
</feature>
<dbReference type="Proteomes" id="UP000065734">
    <property type="component" value="Chromosome I"/>
</dbReference>
<dbReference type="GO" id="GO:0051539">
    <property type="term" value="F:4 iron, 4 sulfur cluster binding"/>
    <property type="evidence" value="ECO:0007669"/>
    <property type="project" value="UniProtKB-UniRule"/>
</dbReference>
<comment type="cofactor">
    <cofactor evidence="4">
        <name>[4Fe-4S] cluster</name>
        <dbReference type="ChEBI" id="CHEBI:49883"/>
    </cofactor>
    <text evidence="4">Binds 1 [4Fe-4S] cluster per subunit.</text>
</comment>
<dbReference type="Pfam" id="PF01507">
    <property type="entry name" value="PAPS_reduct"/>
    <property type="match status" value="1"/>
</dbReference>
<keyword evidence="4" id="KW-0963">Cytoplasm</keyword>
<dbReference type="OrthoDB" id="9794018at2"/>
<evidence type="ECO:0000256" key="3">
    <source>
        <dbReference type="ARBA" id="ARBA00024327"/>
    </source>
</evidence>
<dbReference type="HAMAP" id="MF_00063">
    <property type="entry name" value="CysH"/>
    <property type="match status" value="1"/>
</dbReference>
<dbReference type="SUPFAM" id="SSF52402">
    <property type="entry name" value="Adenine nucleotide alpha hydrolases-like"/>
    <property type="match status" value="1"/>
</dbReference>
<comment type="similarity">
    <text evidence="1 4">Belongs to the PAPS reductase family. CysH subfamily.</text>
</comment>
<reference evidence="8" key="3">
    <citation type="journal article" date="2016" name="Genome Announc.">
        <title>Revised genome sequence of the purple photosynthetic bacterium Blastochloris viridis.</title>
        <authorList>
            <person name="Liu L.N."/>
            <person name="Faulkner M."/>
            <person name="Liu X."/>
            <person name="Huang F."/>
            <person name="Darby A.C."/>
            <person name="Hall N."/>
        </authorList>
    </citation>
    <scope>NUCLEOTIDE SEQUENCE [LARGE SCALE GENOMIC DNA]</scope>
    <source>
        <strain evidence="8">ATCC 19567 / DSM 133 / F</strain>
    </source>
</reference>
<dbReference type="RefSeq" id="WP_055037534.1">
    <property type="nucleotide sequence ID" value="NZ_AP014854.2"/>
</dbReference>
<feature type="domain" description="Phosphoadenosine phosphosulphate reductase" evidence="5">
    <location>
        <begin position="34"/>
        <end position="202"/>
    </location>
</feature>
<dbReference type="EMBL" id="AP014854">
    <property type="protein sequence ID" value="BAS00271.1"/>
    <property type="molecule type" value="Genomic_DNA"/>
</dbReference>
<feature type="binding site" evidence="4">
    <location>
        <position position="196"/>
    </location>
    <ligand>
        <name>[4Fe-4S] cluster</name>
        <dbReference type="ChEBI" id="CHEBI:49883"/>
    </ligand>
</feature>
<dbReference type="PANTHER" id="PTHR46509:SF1">
    <property type="entry name" value="PHOSPHOADENOSINE PHOSPHOSULFATE REDUCTASE"/>
    <property type="match status" value="1"/>
</dbReference>
<feature type="binding site" evidence="4">
    <location>
        <position position="199"/>
    </location>
    <ligand>
        <name>[4Fe-4S] cluster</name>
        <dbReference type="ChEBI" id="CHEBI:49883"/>
    </ligand>
</feature>
<reference evidence="7" key="2">
    <citation type="submission" date="2015-11" db="EMBL/GenBank/DDBJ databases">
        <authorList>
            <person name="Zhang Y."/>
            <person name="Guo Z."/>
        </authorList>
    </citation>
    <scope>NUCLEOTIDE SEQUENCE</scope>
    <source>
        <strain evidence="7">1</strain>
    </source>
</reference>
<keyword evidence="4" id="KW-0408">Iron</keyword>
<dbReference type="PIRSF" id="PIRSF000857">
    <property type="entry name" value="PAPS_reductase"/>
    <property type="match status" value="1"/>
</dbReference>
<evidence type="ECO:0000256" key="2">
    <source>
        <dbReference type="ARBA" id="ARBA00023002"/>
    </source>
</evidence>
<comment type="catalytic activity">
    <reaction evidence="4">
        <text>[thioredoxin]-disulfide + sulfite + AMP + 2 H(+) = adenosine 5'-phosphosulfate + [thioredoxin]-dithiol</text>
        <dbReference type="Rhea" id="RHEA:21976"/>
        <dbReference type="Rhea" id="RHEA-COMP:10698"/>
        <dbReference type="Rhea" id="RHEA-COMP:10700"/>
        <dbReference type="ChEBI" id="CHEBI:15378"/>
        <dbReference type="ChEBI" id="CHEBI:17359"/>
        <dbReference type="ChEBI" id="CHEBI:29950"/>
        <dbReference type="ChEBI" id="CHEBI:50058"/>
        <dbReference type="ChEBI" id="CHEBI:58243"/>
        <dbReference type="ChEBI" id="CHEBI:456215"/>
        <dbReference type="EC" id="1.8.4.10"/>
    </reaction>
</comment>
<keyword evidence="8" id="KW-1185">Reference proteome</keyword>
<dbReference type="PANTHER" id="PTHR46509">
    <property type="entry name" value="PHOSPHOADENOSINE PHOSPHOSULFATE REDUCTASE"/>
    <property type="match status" value="1"/>
</dbReference>
<comment type="pathway">
    <text evidence="3 4">Sulfur metabolism; hydrogen sulfide biosynthesis; sulfite from sulfate.</text>
</comment>
<sequence>MPTLDDVAALESRFGRADAASVLAAALARFKGEVAVVSSFGAESAVLLHLVAEIDPATPVLFVDTGRHFPETLAYRDALTSRLGLKDVRSVAPAAEEVAQRDPEGTRAVWDPDGCCAFRKVAPLERALSPFAAWITGRKRYQAETRTVLPTFELDDGRIKVNPLATWRPEHLAAYAGEHRLPQHPLVARGYPSIGCAPCTRPASHDAPRAGRWAGFDKTECGIHGRTVLPATSDT</sequence>
<dbReference type="EMBL" id="LN907867">
    <property type="protein sequence ID" value="CUU42488.1"/>
    <property type="molecule type" value="Genomic_DNA"/>
</dbReference>
<dbReference type="NCBIfam" id="TIGR00434">
    <property type="entry name" value="cysH"/>
    <property type="match status" value="1"/>
</dbReference>
<evidence type="ECO:0000256" key="1">
    <source>
        <dbReference type="ARBA" id="ARBA00009732"/>
    </source>
</evidence>
<feature type="binding site" evidence="4">
    <location>
        <position position="115"/>
    </location>
    <ligand>
        <name>[4Fe-4S] cluster</name>
        <dbReference type="ChEBI" id="CHEBI:49883"/>
    </ligand>
</feature>
<dbReference type="InterPro" id="IPR014729">
    <property type="entry name" value="Rossmann-like_a/b/a_fold"/>
</dbReference>
<dbReference type="GO" id="GO:0070814">
    <property type="term" value="P:hydrogen sulfide biosynthetic process"/>
    <property type="evidence" value="ECO:0007669"/>
    <property type="project" value="UniProtKB-UniRule"/>
</dbReference>
<dbReference type="AlphaFoldDB" id="A0A0H5BDI9"/>
<dbReference type="InterPro" id="IPR004511">
    <property type="entry name" value="PAPS/APS_Rdtase"/>
</dbReference>
<dbReference type="GO" id="GO:0005737">
    <property type="term" value="C:cytoplasm"/>
    <property type="evidence" value="ECO:0007669"/>
    <property type="project" value="UniProtKB-SubCell"/>
</dbReference>
<dbReference type="STRING" id="1079.BVIR_2055"/>
<dbReference type="GO" id="GO:0046872">
    <property type="term" value="F:metal ion binding"/>
    <property type="evidence" value="ECO:0007669"/>
    <property type="project" value="UniProtKB-KW"/>
</dbReference>
<dbReference type="EC" id="1.8.4.10" evidence="4"/>
<comment type="subcellular location">
    <subcellularLocation>
        <location evidence="4">Cytoplasm</location>
    </subcellularLocation>
</comment>
<dbReference type="GO" id="GO:0043866">
    <property type="term" value="F:adenylyl-sulfate reductase (thioredoxin) activity"/>
    <property type="evidence" value="ECO:0007669"/>
    <property type="project" value="UniProtKB-EC"/>
</dbReference>
<proteinExistence type="inferred from homology"/>
<evidence type="ECO:0000313" key="6">
    <source>
        <dbReference type="EMBL" id="BAS00271.1"/>
    </source>
</evidence>
<evidence type="ECO:0000313" key="8">
    <source>
        <dbReference type="Proteomes" id="UP000065734"/>
    </source>
</evidence>
<name>A0A0H5BDI9_BLAVI</name>
<gene>
    <name evidence="4 7" type="primary">cysH</name>
    <name evidence="6" type="ORF">BV133_2677</name>
    <name evidence="7" type="ORF">BVIRIDIS_15000</name>
</gene>
<protein>
    <recommendedName>
        <fullName evidence="4">Adenosine 5'-phosphosulfate reductase</fullName>
        <shortName evidence="4">APS reductase</shortName>
        <ecNumber evidence="4">1.8.4.10</ecNumber>
    </recommendedName>
    <alternativeName>
        <fullName evidence="4">5'-adenylylsulfate reductase</fullName>
    </alternativeName>
    <alternativeName>
        <fullName evidence="4">Thioredoxin-dependent 5'-adenylylsulfate reductase</fullName>
    </alternativeName>
</protein>
<dbReference type="Gene3D" id="3.40.50.620">
    <property type="entry name" value="HUPs"/>
    <property type="match status" value="1"/>
</dbReference>
<keyword evidence="4" id="KW-0411">Iron-sulfur</keyword>
<dbReference type="PATRIC" id="fig|1079.6.peg.2132"/>
<comment type="function">
    <text evidence="4">Catalyzes the formation of sulfite from adenosine 5'-phosphosulfate (APS) using thioredoxin as an electron donor.</text>
</comment>
<dbReference type="GO" id="GO:0004604">
    <property type="term" value="F:phosphoadenylyl-sulfate reductase (thioredoxin) activity"/>
    <property type="evidence" value="ECO:0007669"/>
    <property type="project" value="UniProtKB-UniRule"/>
</dbReference>
<feature type="binding site" evidence="4">
    <location>
        <position position="116"/>
    </location>
    <ligand>
        <name>[4Fe-4S] cluster</name>
        <dbReference type="ChEBI" id="CHEBI:49883"/>
    </ligand>
</feature>
<accession>A0A0H5BDI9</accession>
<organism evidence="7 8">
    <name type="scientific">Blastochloris viridis</name>
    <name type="common">Rhodopseudomonas viridis</name>
    <dbReference type="NCBI Taxonomy" id="1079"/>
    <lineage>
        <taxon>Bacteria</taxon>
        <taxon>Pseudomonadati</taxon>
        <taxon>Pseudomonadota</taxon>
        <taxon>Alphaproteobacteria</taxon>
        <taxon>Hyphomicrobiales</taxon>
        <taxon>Blastochloridaceae</taxon>
        <taxon>Blastochloris</taxon>
    </lineage>
</organism>
<dbReference type="KEGG" id="bvr:BVIR_2055"/>
<evidence type="ECO:0000259" key="5">
    <source>
        <dbReference type="Pfam" id="PF01507"/>
    </source>
</evidence>